<dbReference type="EMBL" id="AP009046">
    <property type="protein sequence ID" value="BAE72323.1"/>
    <property type="molecule type" value="Genomic_DNA"/>
</dbReference>
<gene>
    <name evidence="1" type="ORF">HynVgp034</name>
</gene>
<protein>
    <submittedName>
        <fullName evidence="1">ORF34 peptide</fullName>
    </submittedName>
</protein>
<accession>Q2NNV5</accession>
<dbReference type="Pfam" id="PF17569">
    <property type="entry name" value="DUF5475"/>
    <property type="match status" value="1"/>
</dbReference>
<name>Q2NNV5_NPVHC</name>
<keyword evidence="2" id="KW-1185">Reference proteome</keyword>
<reference evidence="1 2" key="3">
    <citation type="journal article" date="2006" name="J. Gen. Virol.">
        <title>Gene organization and complete sequence of the Hyphantria cunea nucleopolyhedrovirus genome.</title>
        <authorList>
            <person name="Ikeda M."/>
            <person name="Shikata M."/>
            <person name="Shirata N."/>
            <person name="Chaeychomsri S."/>
            <person name="Kobayashi M."/>
        </authorList>
    </citation>
    <scope>NUCLEOTIDE SEQUENCE [LARGE SCALE GENOMIC DNA]</scope>
</reference>
<dbReference type="Proteomes" id="UP000202376">
    <property type="component" value="Segment"/>
</dbReference>
<dbReference type="InterPro" id="IPR020123">
    <property type="entry name" value="DUF5475"/>
</dbReference>
<evidence type="ECO:0000313" key="1">
    <source>
        <dbReference type="EMBL" id="BAE72323.1"/>
    </source>
</evidence>
<evidence type="ECO:0000313" key="2">
    <source>
        <dbReference type="Proteomes" id="UP000202376"/>
    </source>
</evidence>
<proteinExistence type="predicted"/>
<sequence length="92" mass="10525">MFSIKFKSITTMSVAQVVEACALHATFVKLGYLYRAKFCLNVALVNLKILKQRVAIPQVLYMLNKKEMECSGLLTKINTKINNRVLIKLYKL</sequence>
<dbReference type="KEGG" id="vg:3890624"/>
<reference evidence="1 2" key="1">
    <citation type="journal article" date="2002" name="Virus Genes">
        <title>Identification and characterization of Hyphantria cunea nucleopolyhedrovirus homologous repeated regions.</title>
        <authorList>
            <person name="FelipeAlves C.A."/>
            <person name="Ikeda M."/>
            <person name="Kobayashi M."/>
        </authorList>
    </citation>
    <scope>NUCLEOTIDE SEQUENCE [LARGE SCALE GENOMIC DNA]</scope>
</reference>
<organism evidence="1 2">
    <name type="scientific">Hyphantria cunea nuclear polyhedrosis virus</name>
    <name type="common">HcNPV</name>
    <dbReference type="NCBI Taxonomy" id="28288"/>
    <lineage>
        <taxon>Viruses</taxon>
        <taxon>Viruses incertae sedis</taxon>
        <taxon>Naldaviricetes</taxon>
        <taxon>Lefavirales</taxon>
        <taxon>Baculoviridae</taxon>
        <taxon>Alphabaculovirus</taxon>
        <taxon>Alphabaculovirus hycuneae</taxon>
    </lineage>
</organism>
<dbReference type="GeneID" id="3890624"/>
<dbReference type="RefSeq" id="YP_473222.1">
    <property type="nucleotide sequence ID" value="NC_007767.1"/>
</dbReference>
<dbReference type="OrthoDB" id="24327at10239"/>
<reference evidence="1 2" key="2">
    <citation type="journal article" date="2004" name="Virology">
        <title>Identification and functional analysis of Hyphantria cunea nucleopolyhedrovirus iap genes.</title>
        <authorList>
            <person name="Ikeda M."/>
            <person name="Yanagimoto K."/>
            <person name="Kobayashi M."/>
        </authorList>
    </citation>
    <scope>NUCLEOTIDE SEQUENCE [LARGE SCALE GENOMIC DNA]</scope>
</reference>
<organismHost>
    <name type="scientific">Lepidoptera</name>
    <name type="common">moths &amp; butterflies</name>
    <dbReference type="NCBI Taxonomy" id="7088"/>
</organismHost>